<keyword evidence="1" id="KW-0812">Transmembrane</keyword>
<feature type="transmembrane region" description="Helical" evidence="1">
    <location>
        <begin position="195"/>
        <end position="216"/>
    </location>
</feature>
<evidence type="ECO:0008006" key="4">
    <source>
        <dbReference type="Google" id="ProtNLM"/>
    </source>
</evidence>
<feature type="transmembrane region" description="Helical" evidence="1">
    <location>
        <begin position="157"/>
        <end position="175"/>
    </location>
</feature>
<evidence type="ECO:0000256" key="1">
    <source>
        <dbReference type="SAM" id="Phobius"/>
    </source>
</evidence>
<proteinExistence type="predicted"/>
<feature type="transmembrane region" description="Helical" evidence="1">
    <location>
        <begin position="84"/>
        <end position="110"/>
    </location>
</feature>
<gene>
    <name evidence="2" type="ORF">EV190_101447</name>
</gene>
<evidence type="ECO:0000313" key="3">
    <source>
        <dbReference type="Proteomes" id="UP000295281"/>
    </source>
</evidence>
<keyword evidence="1" id="KW-1133">Transmembrane helix</keyword>
<organism evidence="2 3">
    <name type="scientific">Actinorugispora endophytica</name>
    <dbReference type="NCBI Taxonomy" id="1605990"/>
    <lineage>
        <taxon>Bacteria</taxon>
        <taxon>Bacillati</taxon>
        <taxon>Actinomycetota</taxon>
        <taxon>Actinomycetes</taxon>
        <taxon>Streptosporangiales</taxon>
        <taxon>Nocardiopsidaceae</taxon>
        <taxon>Actinorugispora</taxon>
    </lineage>
</organism>
<name>A0A4R6V4D4_9ACTN</name>
<feature type="transmembrane region" description="Helical" evidence="1">
    <location>
        <begin position="122"/>
        <end position="145"/>
    </location>
</feature>
<keyword evidence="1" id="KW-0472">Membrane</keyword>
<dbReference type="EMBL" id="SNYN01000001">
    <property type="protein sequence ID" value="TDQ55124.1"/>
    <property type="molecule type" value="Genomic_DNA"/>
</dbReference>
<comment type="caution">
    <text evidence="2">The sequence shown here is derived from an EMBL/GenBank/DDBJ whole genome shotgun (WGS) entry which is preliminary data.</text>
</comment>
<accession>A0A4R6V4D4</accession>
<protein>
    <recommendedName>
        <fullName evidence="4">ABC-2 type transport system permease protein</fullName>
    </recommendedName>
</protein>
<keyword evidence="3" id="KW-1185">Reference proteome</keyword>
<reference evidence="2 3" key="1">
    <citation type="submission" date="2019-03" db="EMBL/GenBank/DDBJ databases">
        <title>Genomic Encyclopedia of Type Strains, Phase IV (KMG-IV): sequencing the most valuable type-strain genomes for metagenomic binning, comparative biology and taxonomic classification.</title>
        <authorList>
            <person name="Goeker M."/>
        </authorList>
    </citation>
    <scope>NUCLEOTIDE SEQUENCE [LARGE SCALE GENOMIC DNA]</scope>
    <source>
        <strain evidence="2 3">DSM 46770</strain>
    </source>
</reference>
<dbReference type="RefSeq" id="WP_133739693.1">
    <property type="nucleotide sequence ID" value="NZ_SNYN01000001.1"/>
</dbReference>
<dbReference type="Proteomes" id="UP000295281">
    <property type="component" value="Unassembled WGS sequence"/>
</dbReference>
<evidence type="ECO:0000313" key="2">
    <source>
        <dbReference type="EMBL" id="TDQ55124.1"/>
    </source>
</evidence>
<dbReference type="AlphaFoldDB" id="A0A4R6V4D4"/>
<sequence>MTALIGYRLDLVLRSYRWVPPLLLWAVVVAIGSMPGQPLTEALAYNSAALLPAAAWLARVCLLAEPDAARACAAAARGPVRTHLSGVAAALLAGAAPALLGIGVAAAFTGRTDPALRGAADWAGALAVGCATGAACVLVGVAVGALCTTLLERRPAYAVPATGLLTVTALLVAGSPANAAITSVTGGPEATPVQAAALAGALALAAATAWGTALVARRRY</sequence>
<feature type="transmembrane region" description="Helical" evidence="1">
    <location>
        <begin position="42"/>
        <end position="64"/>
    </location>
</feature>
<feature type="transmembrane region" description="Helical" evidence="1">
    <location>
        <begin position="18"/>
        <end position="36"/>
    </location>
</feature>